<name>A0A834MIH8_RHYFE</name>
<feature type="region of interest" description="Disordered" evidence="1">
    <location>
        <begin position="15"/>
        <end position="37"/>
    </location>
</feature>
<proteinExistence type="predicted"/>
<protein>
    <submittedName>
        <fullName evidence="2">Uncharacterized protein</fullName>
    </submittedName>
</protein>
<reference evidence="2" key="1">
    <citation type="submission" date="2020-08" db="EMBL/GenBank/DDBJ databases">
        <title>Genome sequencing and assembly of the red palm weevil Rhynchophorus ferrugineus.</title>
        <authorList>
            <person name="Dias G.B."/>
            <person name="Bergman C.M."/>
            <person name="Manee M."/>
        </authorList>
    </citation>
    <scope>NUCLEOTIDE SEQUENCE</scope>
    <source>
        <strain evidence="2">AA-2017</strain>
        <tissue evidence="2">Whole larva</tissue>
    </source>
</reference>
<evidence type="ECO:0000256" key="1">
    <source>
        <dbReference type="SAM" id="MobiDB-lite"/>
    </source>
</evidence>
<evidence type="ECO:0000313" key="2">
    <source>
        <dbReference type="EMBL" id="KAF7284816.1"/>
    </source>
</evidence>
<dbReference type="Proteomes" id="UP000625711">
    <property type="component" value="Unassembled WGS sequence"/>
</dbReference>
<dbReference type="AlphaFoldDB" id="A0A834MIH8"/>
<evidence type="ECO:0000313" key="3">
    <source>
        <dbReference type="Proteomes" id="UP000625711"/>
    </source>
</evidence>
<dbReference type="EMBL" id="JAACXV010000069">
    <property type="protein sequence ID" value="KAF7284816.1"/>
    <property type="molecule type" value="Genomic_DNA"/>
</dbReference>
<accession>A0A834MIH8</accession>
<keyword evidence="3" id="KW-1185">Reference proteome</keyword>
<sequence length="119" mass="13116">MKTDMDVLHNSVFAPTRFPSTSPPYPPTPRLSTPANLQPKTLPLTGRGHELLHRIPEEENRPGNCGGGQLDGMGMARIPEPRLCSDGMDMQIPLFPPAVVYLYYSSYAMFRCVGTLIAN</sequence>
<organism evidence="2 3">
    <name type="scientific">Rhynchophorus ferrugineus</name>
    <name type="common">Red palm weevil</name>
    <name type="synonym">Curculio ferrugineus</name>
    <dbReference type="NCBI Taxonomy" id="354439"/>
    <lineage>
        <taxon>Eukaryota</taxon>
        <taxon>Metazoa</taxon>
        <taxon>Ecdysozoa</taxon>
        <taxon>Arthropoda</taxon>
        <taxon>Hexapoda</taxon>
        <taxon>Insecta</taxon>
        <taxon>Pterygota</taxon>
        <taxon>Neoptera</taxon>
        <taxon>Endopterygota</taxon>
        <taxon>Coleoptera</taxon>
        <taxon>Polyphaga</taxon>
        <taxon>Cucujiformia</taxon>
        <taxon>Curculionidae</taxon>
        <taxon>Dryophthorinae</taxon>
        <taxon>Rhynchophorus</taxon>
    </lineage>
</organism>
<comment type="caution">
    <text evidence="2">The sequence shown here is derived from an EMBL/GenBank/DDBJ whole genome shotgun (WGS) entry which is preliminary data.</text>
</comment>
<gene>
    <name evidence="2" type="ORF">GWI33_021573</name>
</gene>